<comment type="similarity">
    <text evidence="1">Belongs to the AfsR/DnrI/RedD regulatory family.</text>
</comment>
<dbReference type="InterPro" id="IPR011990">
    <property type="entry name" value="TPR-like_helical_dom_sf"/>
</dbReference>
<protein>
    <submittedName>
        <fullName evidence="7">DNA-binding SARP family transcriptional activator</fullName>
    </submittedName>
</protein>
<evidence type="ECO:0000256" key="5">
    <source>
        <dbReference type="PROSITE-ProRule" id="PRU01091"/>
    </source>
</evidence>
<dbReference type="InterPro" id="IPR051677">
    <property type="entry name" value="AfsR-DnrI-RedD_regulator"/>
</dbReference>
<dbReference type="SMART" id="SM00862">
    <property type="entry name" value="Trans_reg_C"/>
    <property type="match status" value="1"/>
</dbReference>
<dbReference type="Gene3D" id="1.10.10.10">
    <property type="entry name" value="Winged helix-like DNA-binding domain superfamily/Winged helix DNA-binding domain"/>
    <property type="match status" value="1"/>
</dbReference>
<keyword evidence="8" id="KW-1185">Reference proteome</keyword>
<dbReference type="CDD" id="cd15831">
    <property type="entry name" value="BTAD"/>
    <property type="match status" value="1"/>
</dbReference>
<sequence length="244" mass="26716">MDDDPLPELRYRLLGPVEVRRGGEPVPVPAARQRAILAALLLRAGRIVAVGTLVDLLWGDRPPPTATVTARNYVSRLRKAVPAVHTAAGGYRLDVPPGALDLDRFERLTADARSLAPAAAVPLLDEALALWHGPPLADLGALPIHAAEAPRLDELRLAAIGDRLDALLRMGEGGRLVPELVRLVGRHPLRERFVAQLMQALHASDRLPEALDLYRRTRDRLVTDLAVEPGPVLRRLHQRLLETI</sequence>
<dbReference type="GO" id="GO:0003677">
    <property type="term" value="F:DNA binding"/>
    <property type="evidence" value="ECO:0007669"/>
    <property type="project" value="UniProtKB-KW"/>
</dbReference>
<dbReference type="RefSeq" id="WP_306827608.1">
    <property type="nucleotide sequence ID" value="NZ_JAUSRA010000001.1"/>
</dbReference>
<evidence type="ECO:0000256" key="4">
    <source>
        <dbReference type="ARBA" id="ARBA00023163"/>
    </source>
</evidence>
<organism evidence="7 8">
    <name type="scientific">Catenuloplanes nepalensis</name>
    <dbReference type="NCBI Taxonomy" id="587533"/>
    <lineage>
        <taxon>Bacteria</taxon>
        <taxon>Bacillati</taxon>
        <taxon>Actinomycetota</taxon>
        <taxon>Actinomycetes</taxon>
        <taxon>Micromonosporales</taxon>
        <taxon>Micromonosporaceae</taxon>
        <taxon>Catenuloplanes</taxon>
    </lineage>
</organism>
<dbReference type="PROSITE" id="PS51755">
    <property type="entry name" value="OMPR_PHOB"/>
    <property type="match status" value="1"/>
</dbReference>
<dbReference type="InterPro" id="IPR005158">
    <property type="entry name" value="BTAD"/>
</dbReference>
<evidence type="ECO:0000313" key="7">
    <source>
        <dbReference type="EMBL" id="MDP9792732.1"/>
    </source>
</evidence>
<dbReference type="InterPro" id="IPR001867">
    <property type="entry name" value="OmpR/PhoB-type_DNA-bd"/>
</dbReference>
<gene>
    <name evidence="7" type="ORF">J2S43_001244</name>
</gene>
<keyword evidence="4" id="KW-0804">Transcription</keyword>
<proteinExistence type="inferred from homology"/>
<evidence type="ECO:0000256" key="1">
    <source>
        <dbReference type="ARBA" id="ARBA00005820"/>
    </source>
</evidence>
<dbReference type="PANTHER" id="PTHR35807:SF1">
    <property type="entry name" value="TRANSCRIPTIONAL REGULATOR REDD"/>
    <property type="match status" value="1"/>
</dbReference>
<dbReference type="PANTHER" id="PTHR35807">
    <property type="entry name" value="TRANSCRIPTIONAL REGULATOR REDD-RELATED"/>
    <property type="match status" value="1"/>
</dbReference>
<dbReference type="SUPFAM" id="SSF46894">
    <property type="entry name" value="C-terminal effector domain of the bipartite response regulators"/>
    <property type="match status" value="1"/>
</dbReference>
<accession>A0ABT9MMU5</accession>
<dbReference type="SMART" id="SM01043">
    <property type="entry name" value="BTAD"/>
    <property type="match status" value="1"/>
</dbReference>
<comment type="caution">
    <text evidence="7">The sequence shown here is derived from an EMBL/GenBank/DDBJ whole genome shotgun (WGS) entry which is preliminary data.</text>
</comment>
<feature type="domain" description="OmpR/PhoB-type" evidence="6">
    <location>
        <begin position="1"/>
        <end position="95"/>
    </location>
</feature>
<dbReference type="InterPro" id="IPR036388">
    <property type="entry name" value="WH-like_DNA-bd_sf"/>
</dbReference>
<dbReference type="EMBL" id="JAUSRA010000001">
    <property type="protein sequence ID" value="MDP9792732.1"/>
    <property type="molecule type" value="Genomic_DNA"/>
</dbReference>
<evidence type="ECO:0000259" key="6">
    <source>
        <dbReference type="PROSITE" id="PS51755"/>
    </source>
</evidence>
<feature type="DNA-binding region" description="OmpR/PhoB-type" evidence="5">
    <location>
        <begin position="1"/>
        <end position="95"/>
    </location>
</feature>
<name>A0ABT9MMU5_9ACTN</name>
<dbReference type="InterPro" id="IPR016032">
    <property type="entry name" value="Sig_transdc_resp-reg_C-effctor"/>
</dbReference>
<dbReference type="SUPFAM" id="SSF48452">
    <property type="entry name" value="TPR-like"/>
    <property type="match status" value="1"/>
</dbReference>
<dbReference type="Pfam" id="PF03704">
    <property type="entry name" value="BTAD"/>
    <property type="match status" value="1"/>
</dbReference>
<reference evidence="7 8" key="1">
    <citation type="submission" date="2023-07" db="EMBL/GenBank/DDBJ databases">
        <title>Sequencing the genomes of 1000 actinobacteria strains.</title>
        <authorList>
            <person name="Klenk H.-P."/>
        </authorList>
    </citation>
    <scope>NUCLEOTIDE SEQUENCE [LARGE SCALE GENOMIC DNA]</scope>
    <source>
        <strain evidence="7 8">DSM 44710</strain>
    </source>
</reference>
<keyword evidence="3 5" id="KW-0238">DNA-binding</keyword>
<keyword evidence="2" id="KW-0805">Transcription regulation</keyword>
<dbReference type="Gene3D" id="1.25.40.10">
    <property type="entry name" value="Tetratricopeptide repeat domain"/>
    <property type="match status" value="1"/>
</dbReference>
<evidence type="ECO:0000256" key="2">
    <source>
        <dbReference type="ARBA" id="ARBA00023015"/>
    </source>
</evidence>
<dbReference type="Proteomes" id="UP001240984">
    <property type="component" value="Unassembled WGS sequence"/>
</dbReference>
<evidence type="ECO:0000313" key="8">
    <source>
        <dbReference type="Proteomes" id="UP001240984"/>
    </source>
</evidence>
<dbReference type="Pfam" id="PF00486">
    <property type="entry name" value="Trans_reg_C"/>
    <property type="match status" value="1"/>
</dbReference>
<evidence type="ECO:0000256" key="3">
    <source>
        <dbReference type="ARBA" id="ARBA00023125"/>
    </source>
</evidence>